<keyword evidence="1" id="KW-0540">Nuclease</keyword>
<name>A0A327NFP4_9BACT</name>
<dbReference type="EMBL" id="QLII01000001">
    <property type="protein sequence ID" value="RAI74160.1"/>
    <property type="molecule type" value="Genomic_DNA"/>
</dbReference>
<dbReference type="Proteomes" id="UP000249016">
    <property type="component" value="Unassembled WGS sequence"/>
</dbReference>
<keyword evidence="2" id="KW-1185">Reference proteome</keyword>
<evidence type="ECO:0000313" key="2">
    <source>
        <dbReference type="Proteomes" id="UP000249016"/>
    </source>
</evidence>
<dbReference type="GO" id="GO:0004519">
    <property type="term" value="F:endonuclease activity"/>
    <property type="evidence" value="ECO:0007669"/>
    <property type="project" value="UniProtKB-KW"/>
</dbReference>
<protein>
    <submittedName>
        <fullName evidence="1">Uma2 family endonuclease</fullName>
    </submittedName>
</protein>
<accession>A0A327NFP4</accession>
<dbReference type="OrthoDB" id="13368at2"/>
<dbReference type="AlphaFoldDB" id="A0A327NFP4"/>
<comment type="caution">
    <text evidence="1">The sequence shown here is derived from an EMBL/GenBank/DDBJ whole genome shotgun (WGS) entry which is preliminary data.</text>
</comment>
<gene>
    <name evidence="1" type="ORF">HMF3257_07090</name>
</gene>
<dbReference type="Gene3D" id="3.90.1570.10">
    <property type="entry name" value="tt1808, chain A"/>
    <property type="match status" value="1"/>
</dbReference>
<evidence type="ECO:0000313" key="1">
    <source>
        <dbReference type="EMBL" id="RAI74160.1"/>
    </source>
</evidence>
<sequence length="215" mass="25119">MVPVEEKSKRGKLALTPEQRRQRQLLLSQLIYEMEDEKPVYYAGYREVLNGVKEPEEIMGSSYLQSYLIEIIQEFLFAHPLRSRFRILASEVGVQIGKKKWRSCDIALYDKARLKDIPVANKYMPIAPDYVIEIDTKADLTKYQYQHDYFIKKTRELHEFGVKKVIWIFTENIPAIWESESADAILIRDGWNHEVTITEGLTLNLGKLYADAQTD</sequence>
<proteinExistence type="predicted"/>
<dbReference type="RefSeq" id="WP_111341030.1">
    <property type="nucleotide sequence ID" value="NZ_QLII01000001.1"/>
</dbReference>
<reference evidence="1 2" key="1">
    <citation type="submission" date="2018-06" db="EMBL/GenBank/DDBJ databases">
        <title>Spirosoma sp. HMF3257 Genome sequencing and assembly.</title>
        <authorList>
            <person name="Kang H."/>
            <person name="Cha I."/>
            <person name="Kim H."/>
            <person name="Kang J."/>
            <person name="Joh K."/>
        </authorList>
    </citation>
    <scope>NUCLEOTIDE SEQUENCE [LARGE SCALE GENOMIC DNA]</scope>
    <source>
        <strain evidence="1 2">HMF3257</strain>
    </source>
</reference>
<keyword evidence="1" id="KW-0378">Hydrolase</keyword>
<keyword evidence="1" id="KW-0255">Endonuclease</keyword>
<dbReference type="InterPro" id="IPR012296">
    <property type="entry name" value="Nuclease_put_TT1808"/>
</dbReference>
<organism evidence="1 2">
    <name type="scientific">Spirosoma telluris</name>
    <dbReference type="NCBI Taxonomy" id="2183553"/>
    <lineage>
        <taxon>Bacteria</taxon>
        <taxon>Pseudomonadati</taxon>
        <taxon>Bacteroidota</taxon>
        <taxon>Cytophagia</taxon>
        <taxon>Cytophagales</taxon>
        <taxon>Cytophagaceae</taxon>
        <taxon>Spirosoma</taxon>
    </lineage>
</organism>